<accession>A0A9P8CK13</accession>
<sequence length="218" mass="24053">MAEHPPIEAMQVSQETNSKRRHALSSMSESGRPVKCARISTVLLETPLLEDLSDAQTLEEDVSVTPQLKIEANLNPKRPRSLRPKKEQAPSKLKLMILEKPVYEASLGNNVKENEAEEERLRQAVEPTQWRTKRLARARLVPTMTATISGEYIPRVRQPKPPRHPTDSTSPSSSVTSGPLACSVSAASAGTDDFVEVNSRSRSRKVDYVLAIDCAATT</sequence>
<name>A0A9P8CK13_9HYPO</name>
<evidence type="ECO:0000256" key="1">
    <source>
        <dbReference type="SAM" id="MobiDB-lite"/>
    </source>
</evidence>
<dbReference type="AlphaFoldDB" id="A0A9P8CK13"/>
<dbReference type="GeneID" id="70296365"/>
<reference evidence="2" key="1">
    <citation type="journal article" date="2021" name="IMA Fungus">
        <title>Genomic characterization of three marine fungi, including Emericellopsis atlantica sp. nov. with signatures of a generalist lifestyle and marine biomass degradation.</title>
        <authorList>
            <person name="Hagestad O.C."/>
            <person name="Hou L."/>
            <person name="Andersen J.H."/>
            <person name="Hansen E.H."/>
            <person name="Altermark B."/>
            <person name="Li C."/>
            <person name="Kuhnert E."/>
            <person name="Cox R.J."/>
            <person name="Crous P.W."/>
            <person name="Spatafora J.W."/>
            <person name="Lail K."/>
            <person name="Amirebrahimi M."/>
            <person name="Lipzen A."/>
            <person name="Pangilinan J."/>
            <person name="Andreopoulos W."/>
            <person name="Hayes R.D."/>
            <person name="Ng V."/>
            <person name="Grigoriev I.V."/>
            <person name="Jackson S.A."/>
            <person name="Sutton T.D.S."/>
            <person name="Dobson A.D.W."/>
            <person name="Rama T."/>
        </authorList>
    </citation>
    <scope>NUCLEOTIDE SEQUENCE</scope>
    <source>
        <strain evidence="2">TS7</strain>
    </source>
</reference>
<dbReference type="RefSeq" id="XP_046113389.1">
    <property type="nucleotide sequence ID" value="XM_046265462.1"/>
</dbReference>
<feature type="region of interest" description="Disordered" evidence="1">
    <location>
        <begin position="149"/>
        <end position="182"/>
    </location>
</feature>
<comment type="caution">
    <text evidence="2">The sequence shown here is derived from an EMBL/GenBank/DDBJ whole genome shotgun (WGS) entry which is preliminary data.</text>
</comment>
<proteinExistence type="predicted"/>
<gene>
    <name evidence="2" type="ORF">F5Z01DRAFT_678645</name>
</gene>
<keyword evidence="3" id="KW-1185">Reference proteome</keyword>
<protein>
    <submittedName>
        <fullName evidence="2">Uncharacterized protein</fullName>
    </submittedName>
</protein>
<dbReference type="EMBL" id="MU251307">
    <property type="protein sequence ID" value="KAG9249465.1"/>
    <property type="molecule type" value="Genomic_DNA"/>
</dbReference>
<feature type="region of interest" description="Disordered" evidence="1">
    <location>
        <begin position="71"/>
        <end position="90"/>
    </location>
</feature>
<evidence type="ECO:0000313" key="3">
    <source>
        <dbReference type="Proteomes" id="UP000887229"/>
    </source>
</evidence>
<evidence type="ECO:0000313" key="2">
    <source>
        <dbReference type="EMBL" id="KAG9249465.1"/>
    </source>
</evidence>
<dbReference type="Proteomes" id="UP000887229">
    <property type="component" value="Unassembled WGS sequence"/>
</dbReference>
<feature type="region of interest" description="Disordered" evidence="1">
    <location>
        <begin position="1"/>
        <end position="32"/>
    </location>
</feature>
<organism evidence="2 3">
    <name type="scientific">Emericellopsis atlantica</name>
    <dbReference type="NCBI Taxonomy" id="2614577"/>
    <lineage>
        <taxon>Eukaryota</taxon>
        <taxon>Fungi</taxon>
        <taxon>Dikarya</taxon>
        <taxon>Ascomycota</taxon>
        <taxon>Pezizomycotina</taxon>
        <taxon>Sordariomycetes</taxon>
        <taxon>Hypocreomycetidae</taxon>
        <taxon>Hypocreales</taxon>
        <taxon>Bionectriaceae</taxon>
        <taxon>Emericellopsis</taxon>
    </lineage>
</organism>
<feature type="compositionally biased region" description="Low complexity" evidence="1">
    <location>
        <begin position="167"/>
        <end position="179"/>
    </location>
</feature>